<name>A0A1H4HT81_9BURK</name>
<gene>
    <name evidence="3" type="ORF">SAMN05192564_11545</name>
</gene>
<feature type="domain" description="Large polyvalent protein associated" evidence="2">
    <location>
        <begin position="55"/>
        <end position="142"/>
    </location>
</feature>
<sequence length="1894" mass="204644">MADIIVPDSGTSFEGKVTPQSAPAPTVAPAAAPAVPTVSPAASYLQSTAQTAQSNIALAVGANPDYEAEMQRLAQQTGTPVDSVKAFPDVVKQKATVNSIDFQNLAKQFPTTAAFYQSQNNAKIAHDDVGGLQSVEQATTNLGPASNVVPLAPGTAGYFQPDNSPLPLRERLLNWGRNLFGMGDAVPTGNAQGAGGAQAFIQNYAKQNGMTVGQERDAVGGMSEVPTQFAQGFENSFTAGLAPDVNGPAQTTAGGVASGAGNLAGFIAGAPLKLAAGAVEKVGGSLLEHVAGESFAKAAAKDVIGQASTLGLASAITATGDALNQNSPEAALTTIGLQGLHGAEMGGVFGAAGRVLPDATLVQTLARVVGVNTAMDAIQGSSPWDDRTTAQKVMDYGLNSVFALHGAGRATGAWMTDAARADVAMGDAQTLADLATSAANSKLRPRDPQAFKDFVATANADGPVQNVYVDGATLANALNQSGVKIGDVEATMPRVAQQLPEALATGGDVSIPVEDFATHIAGGPLQDALMPHLKTDPDGMTQQQAQEFYQSSKDTFQQATETATADKANDDAVAASAQAVHDNILGQLTEANRFRPDVNKVYAALVRDSYTAAGARAGLSPESMFERYPLRITADDAPGANALTQEARGKLSFSDDITSAPSTITLNKDADLSTFVHELGHFQLEMLNHMSGQEGVLPEVGDDFKAVTDWMGTTPEAWRNMSLEEKRPLHEQFARGFESYLFEGKAPTPELQGVFQRVRAWMVNVYKSLQNLHVQLSPEVRGVFDRLLATNDAIRSAEAERAYTPMFHTAEEASMTPEEFQAYHALGNEATLEASDELTARTLRDMRFTEIAKERAAKEVKADVAAKRSAIREQVKEDVAKEPVYAAQDFMLGQANKENQIPADLVAERFGFTDAKEMTSAIANAEPRKGVVEALTDQRMLEKYGDITSPQAMNAAANQAIHNEVRTRFIATEYKALSKATGGVRVLEKAAKAVAETTIAKARVRDINASKYGAAEARAGKAADAARLKGDLTEAAQQKRNQLLNNQLEKTARAAAAEVLKSLQYLKKFNKESTRAKIDVDVRDQIDDMLSRFDLRTNPVDTPTRQQINLEKWVESQIDAGYAPNVSPDMLNPTFRTPYRDMTMEQFRGLHDAVQSLEKIGRDRKTAMINGEKQDIQEYVNEHLIPKMQARGEQFSDAEIFDKPADRSNNPFRIALDHLTSQLRALRAQLKPQEYKRNQYDMHELLGPFGEAIYEPVFRANYHEVDMLKGMSDDFQKMADHLGREWQDSLKDGVVNTTLMDVNRSTDGQQVPLRMSRGRMLGIALHVGNESNFDKMTQGWKWNPQDVWRFLHDNMTEKDWTAVQSVWDQYDKHWPDMAAMNQRLGNTSPERIEPRAFKTKFGEQRGGYAAIKYDPLRSRRGEKEAAGRAIDPSKGLFGSSFYRADTTTNGSLNARNHGYTDVVDLDFHTIPRAMTESIHDLAYREALIDVNKIIENGTFRRQFQKTYGPEAYRSLQEWLGKTANADNQDREIGALGKVLQYSRTGLVINGIAFRISTVLKHGGSAAIKTGGYFTGGGEKFLAQRFAAMGTNYAAEIRGAQDKFPEIRARLLQQDRDFRAMSANLFEPESKISKAERFGHAAVAWSDMMTAVPTAWAAYDRAVTVGIPKNMGGTGEPMTEEQAVAYASKVVREAHGSNITSARSMVINNSSEAVKMFTTLYGFMNNTYGQAADIADKLKTTGISNPQTLARGIMALIVPAIWAGYLTEGPPSDKDGWAHWIAKSIGTEVAGMVPFVRDAAAMVEGYSHAGQVGVESFLNTLVGAGKDVYHLATGQHVNAPIKDIANAAGMGLHIPGLGQAGGSVQYLADVAAGKQHPQGPLDLAEGIALGRAPKH</sequence>
<accession>A0A1H4HT81</accession>
<keyword evidence="4" id="KW-1185">Reference proteome</keyword>
<proteinExistence type="predicted"/>
<reference evidence="4" key="1">
    <citation type="submission" date="2016-10" db="EMBL/GenBank/DDBJ databases">
        <authorList>
            <person name="Varghese N."/>
            <person name="Submissions S."/>
        </authorList>
    </citation>
    <scope>NUCLEOTIDE SEQUENCE [LARGE SCALE GENOMIC DNA]</scope>
    <source>
        <strain evidence="4">LMG 24000</strain>
    </source>
</reference>
<dbReference type="RefSeq" id="WP_090538220.1">
    <property type="nucleotide sequence ID" value="NZ_FNRQ01000015.1"/>
</dbReference>
<dbReference type="InterPro" id="IPR040738">
    <property type="entry name" value="LPD22"/>
</dbReference>
<feature type="region of interest" description="Disordered" evidence="1">
    <location>
        <begin position="1"/>
        <end position="25"/>
    </location>
</feature>
<dbReference type="OrthoDB" id="9041348at2"/>
<organism evidence="3 4">
    <name type="scientific">Paraburkholderia sartisoli</name>
    <dbReference type="NCBI Taxonomy" id="83784"/>
    <lineage>
        <taxon>Bacteria</taxon>
        <taxon>Pseudomonadati</taxon>
        <taxon>Pseudomonadota</taxon>
        <taxon>Betaproteobacteria</taxon>
        <taxon>Burkholderiales</taxon>
        <taxon>Burkholderiaceae</taxon>
        <taxon>Paraburkholderia</taxon>
    </lineage>
</organism>
<evidence type="ECO:0000259" key="2">
    <source>
        <dbReference type="Pfam" id="PF18834"/>
    </source>
</evidence>
<evidence type="ECO:0000256" key="1">
    <source>
        <dbReference type="SAM" id="MobiDB-lite"/>
    </source>
</evidence>
<evidence type="ECO:0000313" key="3">
    <source>
        <dbReference type="EMBL" id="SEB24806.1"/>
    </source>
</evidence>
<dbReference type="EMBL" id="FNRQ01000015">
    <property type="protein sequence ID" value="SEB24806.1"/>
    <property type="molecule type" value="Genomic_DNA"/>
</dbReference>
<dbReference type="Proteomes" id="UP000198638">
    <property type="component" value="Unassembled WGS sequence"/>
</dbReference>
<dbReference type="STRING" id="83784.SAMN05192564_11545"/>
<evidence type="ECO:0000313" key="4">
    <source>
        <dbReference type="Proteomes" id="UP000198638"/>
    </source>
</evidence>
<dbReference type="Pfam" id="PF18834">
    <property type="entry name" value="LPD22"/>
    <property type="match status" value="1"/>
</dbReference>
<protein>
    <recommendedName>
        <fullName evidence="2">Large polyvalent protein associated domain-containing protein</fullName>
    </recommendedName>
</protein>